<dbReference type="AlphaFoldDB" id="A0AA36DJX2"/>
<sequence length="101" mass="11649">MSALEHQMRKDVTRPRICLVHSAWLILRDSLSTKREASARNLYTEDAIHLLTTSKHSRNALLLVCVRPCNRSVSRSNRIKLMFFASFSQIPSAKCRFTCQK</sequence>
<name>A0AA36DJX2_CYLNA</name>
<proteinExistence type="predicted"/>
<dbReference type="EMBL" id="CATQJL010000001">
    <property type="protein sequence ID" value="CAJ0588571.1"/>
    <property type="molecule type" value="Genomic_DNA"/>
</dbReference>
<dbReference type="Proteomes" id="UP001176961">
    <property type="component" value="Unassembled WGS sequence"/>
</dbReference>
<evidence type="ECO:0000313" key="1">
    <source>
        <dbReference type="EMBL" id="CAJ0588571.1"/>
    </source>
</evidence>
<organism evidence="1 2">
    <name type="scientific">Cylicocyclus nassatus</name>
    <name type="common">Nematode worm</name>
    <dbReference type="NCBI Taxonomy" id="53992"/>
    <lineage>
        <taxon>Eukaryota</taxon>
        <taxon>Metazoa</taxon>
        <taxon>Ecdysozoa</taxon>
        <taxon>Nematoda</taxon>
        <taxon>Chromadorea</taxon>
        <taxon>Rhabditida</taxon>
        <taxon>Rhabditina</taxon>
        <taxon>Rhabditomorpha</taxon>
        <taxon>Strongyloidea</taxon>
        <taxon>Strongylidae</taxon>
        <taxon>Cylicocyclus</taxon>
    </lineage>
</organism>
<comment type="caution">
    <text evidence="1">The sequence shown here is derived from an EMBL/GenBank/DDBJ whole genome shotgun (WGS) entry which is preliminary data.</text>
</comment>
<accession>A0AA36DJX2</accession>
<gene>
    <name evidence="1" type="ORF">CYNAS_LOCUS554</name>
</gene>
<protein>
    <submittedName>
        <fullName evidence="1">Uncharacterized protein</fullName>
    </submittedName>
</protein>
<keyword evidence="2" id="KW-1185">Reference proteome</keyword>
<reference evidence="1" key="1">
    <citation type="submission" date="2023-07" db="EMBL/GenBank/DDBJ databases">
        <authorList>
            <consortium name="CYATHOMIX"/>
        </authorList>
    </citation>
    <scope>NUCLEOTIDE SEQUENCE</scope>
    <source>
        <strain evidence="1">N/A</strain>
    </source>
</reference>
<evidence type="ECO:0000313" key="2">
    <source>
        <dbReference type="Proteomes" id="UP001176961"/>
    </source>
</evidence>